<reference evidence="3" key="4">
    <citation type="submission" date="2025-09" db="UniProtKB">
        <authorList>
            <consortium name="Ensembl"/>
        </authorList>
    </citation>
    <scope>IDENTIFICATION</scope>
</reference>
<accession>A0AAX7V6W2</accession>
<sequence length="142" mass="15865">MRRLLVLLAVLWVCDGVKFGQLCSSNPSNSRRTSDRWGQGQYGAGRGTRLHQGLDIKCSHQRGHQPVRTGSLFQAVLREAGPNLRNGEEGAEDRHHAAHAERLSGNHLTHPRPDVRQARPHTILLIHLQTPSTTFITKEAFL</sequence>
<evidence type="ECO:0000256" key="2">
    <source>
        <dbReference type="SAM" id="SignalP"/>
    </source>
</evidence>
<protein>
    <recommendedName>
        <fullName evidence="5">Secreted protein</fullName>
    </recommendedName>
</protein>
<organism evidence="3 4">
    <name type="scientific">Astatotilapia calliptera</name>
    <name type="common">Eastern happy</name>
    <name type="synonym">Chromis callipterus</name>
    <dbReference type="NCBI Taxonomy" id="8154"/>
    <lineage>
        <taxon>Eukaryota</taxon>
        <taxon>Metazoa</taxon>
        <taxon>Chordata</taxon>
        <taxon>Craniata</taxon>
        <taxon>Vertebrata</taxon>
        <taxon>Euteleostomi</taxon>
        <taxon>Actinopterygii</taxon>
        <taxon>Neopterygii</taxon>
        <taxon>Teleostei</taxon>
        <taxon>Neoteleostei</taxon>
        <taxon>Acanthomorphata</taxon>
        <taxon>Ovalentaria</taxon>
        <taxon>Cichlomorphae</taxon>
        <taxon>Cichliformes</taxon>
        <taxon>Cichlidae</taxon>
        <taxon>African cichlids</taxon>
        <taxon>Pseudocrenilabrinae</taxon>
        <taxon>Haplochromini</taxon>
        <taxon>Astatotilapia</taxon>
    </lineage>
</organism>
<keyword evidence="4" id="KW-1185">Reference proteome</keyword>
<dbReference type="GeneTree" id="ENSGT00390000015484"/>
<evidence type="ECO:0008006" key="5">
    <source>
        <dbReference type="Google" id="ProtNLM"/>
    </source>
</evidence>
<reference evidence="3 4" key="1">
    <citation type="submission" date="2018-05" db="EMBL/GenBank/DDBJ databases">
        <authorList>
            <person name="Datahose"/>
        </authorList>
    </citation>
    <scope>NUCLEOTIDE SEQUENCE</scope>
</reference>
<feature type="region of interest" description="Disordered" evidence="1">
    <location>
        <begin position="24"/>
        <end position="44"/>
    </location>
</feature>
<proteinExistence type="predicted"/>
<feature type="chain" id="PRO_5044234838" description="Secreted protein" evidence="2">
    <location>
        <begin position="17"/>
        <end position="142"/>
    </location>
</feature>
<gene>
    <name evidence="3" type="primary">LECT2</name>
</gene>
<dbReference type="InterPro" id="IPR011055">
    <property type="entry name" value="Dup_hybrid_motif"/>
</dbReference>
<dbReference type="Ensembl" id="ENSACLT00000071984.1">
    <property type="protein sequence ID" value="ENSACLP00000072301.1"/>
    <property type="gene ID" value="ENSACLG00000039482.1"/>
</dbReference>
<feature type="signal peptide" evidence="2">
    <location>
        <begin position="1"/>
        <end position="16"/>
    </location>
</feature>
<keyword evidence="2" id="KW-0732">Signal</keyword>
<evidence type="ECO:0000313" key="4">
    <source>
        <dbReference type="Proteomes" id="UP000265100"/>
    </source>
</evidence>
<evidence type="ECO:0000256" key="1">
    <source>
        <dbReference type="SAM" id="MobiDB-lite"/>
    </source>
</evidence>
<dbReference type="AlphaFoldDB" id="A0AAX7V6W2"/>
<dbReference type="Proteomes" id="UP000265100">
    <property type="component" value="Chromosome 8"/>
</dbReference>
<name>A0AAX7V6W2_ASTCA</name>
<reference evidence="3" key="3">
    <citation type="submission" date="2025-08" db="UniProtKB">
        <authorList>
            <consortium name="Ensembl"/>
        </authorList>
    </citation>
    <scope>IDENTIFICATION</scope>
</reference>
<dbReference type="Gene3D" id="2.70.70.10">
    <property type="entry name" value="Glucose Permease (Domain IIA)"/>
    <property type="match status" value="1"/>
</dbReference>
<evidence type="ECO:0000313" key="3">
    <source>
        <dbReference type="Ensembl" id="ENSACLP00000072301.1"/>
    </source>
</evidence>
<reference evidence="4" key="2">
    <citation type="submission" date="2023-03" db="EMBL/GenBank/DDBJ databases">
        <authorList>
            <consortium name="Wellcome Sanger Institute Data Sharing"/>
        </authorList>
    </citation>
    <scope>NUCLEOTIDE SEQUENCE [LARGE SCALE GENOMIC DNA]</scope>
</reference>